<sequence length="76" mass="8846">MVQGQNYKNTSLNTFEREQPKRAGFESMQKKQNERKDVSKSSISSVKEKSSQSPNKYGAWGPVFQNREHFNSMHFC</sequence>
<accession>A0A336KWG3</accession>
<feature type="compositionally biased region" description="Basic and acidic residues" evidence="1">
    <location>
        <begin position="15"/>
        <end position="39"/>
    </location>
</feature>
<dbReference type="EMBL" id="UFQT01000596">
    <property type="protein sequence ID" value="SSX25581.1"/>
    <property type="molecule type" value="Genomic_DNA"/>
</dbReference>
<organism evidence="2">
    <name type="scientific">Culicoides sonorensis</name>
    <name type="common">Biting midge</name>
    <dbReference type="NCBI Taxonomy" id="179676"/>
    <lineage>
        <taxon>Eukaryota</taxon>
        <taxon>Metazoa</taxon>
        <taxon>Ecdysozoa</taxon>
        <taxon>Arthropoda</taxon>
        <taxon>Hexapoda</taxon>
        <taxon>Insecta</taxon>
        <taxon>Pterygota</taxon>
        <taxon>Neoptera</taxon>
        <taxon>Endopterygota</taxon>
        <taxon>Diptera</taxon>
        <taxon>Nematocera</taxon>
        <taxon>Chironomoidea</taxon>
        <taxon>Ceratopogonidae</taxon>
        <taxon>Ceratopogoninae</taxon>
        <taxon>Culicoides</taxon>
        <taxon>Monoculicoides</taxon>
    </lineage>
</organism>
<dbReference type="AlphaFoldDB" id="A0A336KWG3"/>
<reference evidence="2" key="1">
    <citation type="submission" date="2018-04" db="EMBL/GenBank/DDBJ databases">
        <authorList>
            <person name="Go L.Y."/>
            <person name="Mitchell J.A."/>
        </authorList>
    </citation>
    <scope>NUCLEOTIDE SEQUENCE</scope>
    <source>
        <tissue evidence="2">Whole organism</tissue>
    </source>
</reference>
<name>A0A336KWG3_CULSO</name>
<protein>
    <submittedName>
        <fullName evidence="2">CSON012490 protein</fullName>
    </submittedName>
</protein>
<feature type="compositionally biased region" description="Polar residues" evidence="1">
    <location>
        <begin position="1"/>
        <end position="14"/>
    </location>
</feature>
<evidence type="ECO:0000313" key="3">
    <source>
        <dbReference type="EMBL" id="SSX25581.1"/>
    </source>
</evidence>
<evidence type="ECO:0000256" key="1">
    <source>
        <dbReference type="SAM" id="MobiDB-lite"/>
    </source>
</evidence>
<feature type="region of interest" description="Disordered" evidence="1">
    <location>
        <begin position="1"/>
        <end position="61"/>
    </location>
</feature>
<evidence type="ECO:0000313" key="2">
    <source>
        <dbReference type="EMBL" id="SSX05220.1"/>
    </source>
</evidence>
<dbReference type="VEuPathDB" id="VectorBase:CSON012490"/>
<reference evidence="3" key="2">
    <citation type="submission" date="2018-07" db="EMBL/GenBank/DDBJ databases">
        <authorList>
            <person name="Quirk P.G."/>
            <person name="Krulwich T.A."/>
        </authorList>
    </citation>
    <scope>NUCLEOTIDE SEQUENCE</scope>
</reference>
<gene>
    <name evidence="2" type="primary">CSON012490</name>
</gene>
<proteinExistence type="predicted"/>
<dbReference type="EMBL" id="UFQS01000596">
    <property type="protein sequence ID" value="SSX05220.1"/>
    <property type="molecule type" value="Genomic_DNA"/>
</dbReference>